<protein>
    <submittedName>
        <fullName evidence="1">Uncharacterized protein</fullName>
    </submittedName>
</protein>
<sequence>MLPLGATEQPLFFLSVAAELRPLQLPAASFAVSDVSSVRLSAVIRPPLSDQIVEIFVVMEIELKQTCGMDLLSSLPNRCSTPPSAGVASLHHNRRGFTIAISLTSLFLMPHGRAGFSAHSAVRRRRCCKLMLALGQPLPPSCHPEFIVLPSACS</sequence>
<dbReference type="EMBL" id="JBEAFC010000011">
    <property type="protein sequence ID" value="KAL1536948.1"/>
    <property type="molecule type" value="Genomic_DNA"/>
</dbReference>
<gene>
    <name evidence="1" type="ORF">AAHA92_29516</name>
</gene>
<reference evidence="1 2" key="1">
    <citation type="submission" date="2024-06" db="EMBL/GenBank/DDBJ databases">
        <title>A chromosome level genome sequence of Diviner's sage (Salvia divinorum).</title>
        <authorList>
            <person name="Ford S.A."/>
            <person name="Ro D.-K."/>
            <person name="Ness R.W."/>
            <person name="Phillips M.A."/>
        </authorList>
    </citation>
    <scope>NUCLEOTIDE SEQUENCE [LARGE SCALE GENOMIC DNA]</scope>
    <source>
        <strain evidence="1">SAF-2024a</strain>
        <tissue evidence="1">Leaf</tissue>
    </source>
</reference>
<name>A0ABD1G1A4_SALDI</name>
<organism evidence="1 2">
    <name type="scientific">Salvia divinorum</name>
    <name type="common">Maria pastora</name>
    <name type="synonym">Diviner's sage</name>
    <dbReference type="NCBI Taxonomy" id="28513"/>
    <lineage>
        <taxon>Eukaryota</taxon>
        <taxon>Viridiplantae</taxon>
        <taxon>Streptophyta</taxon>
        <taxon>Embryophyta</taxon>
        <taxon>Tracheophyta</taxon>
        <taxon>Spermatophyta</taxon>
        <taxon>Magnoliopsida</taxon>
        <taxon>eudicotyledons</taxon>
        <taxon>Gunneridae</taxon>
        <taxon>Pentapetalae</taxon>
        <taxon>asterids</taxon>
        <taxon>lamiids</taxon>
        <taxon>Lamiales</taxon>
        <taxon>Lamiaceae</taxon>
        <taxon>Nepetoideae</taxon>
        <taxon>Mentheae</taxon>
        <taxon>Salviinae</taxon>
        <taxon>Salvia</taxon>
        <taxon>Salvia subgen. Calosphace</taxon>
    </lineage>
</organism>
<evidence type="ECO:0000313" key="2">
    <source>
        <dbReference type="Proteomes" id="UP001567538"/>
    </source>
</evidence>
<proteinExistence type="predicted"/>
<dbReference type="AlphaFoldDB" id="A0ABD1G1A4"/>
<accession>A0ABD1G1A4</accession>
<keyword evidence="2" id="KW-1185">Reference proteome</keyword>
<evidence type="ECO:0000313" key="1">
    <source>
        <dbReference type="EMBL" id="KAL1536948.1"/>
    </source>
</evidence>
<comment type="caution">
    <text evidence="1">The sequence shown here is derived from an EMBL/GenBank/DDBJ whole genome shotgun (WGS) entry which is preliminary data.</text>
</comment>
<dbReference type="Proteomes" id="UP001567538">
    <property type="component" value="Unassembled WGS sequence"/>
</dbReference>